<reference evidence="1 2" key="1">
    <citation type="submission" date="2019-12" db="EMBL/GenBank/DDBJ databases">
        <authorList>
            <person name="Sun J.-Q."/>
        </authorList>
    </citation>
    <scope>NUCLEOTIDE SEQUENCE [LARGE SCALE GENOMIC DNA]</scope>
    <source>
        <strain evidence="1 2">JCM 17928</strain>
    </source>
</reference>
<comment type="caution">
    <text evidence="1">The sequence shown here is derived from an EMBL/GenBank/DDBJ whole genome shotgun (WGS) entry which is preliminary data.</text>
</comment>
<proteinExistence type="predicted"/>
<organism evidence="1 2">
    <name type="scientific">Flavobacterium rakeshii</name>
    <dbReference type="NCBI Taxonomy" id="1038845"/>
    <lineage>
        <taxon>Bacteria</taxon>
        <taxon>Pseudomonadati</taxon>
        <taxon>Bacteroidota</taxon>
        <taxon>Flavobacteriia</taxon>
        <taxon>Flavobacteriales</taxon>
        <taxon>Flavobacteriaceae</taxon>
        <taxon>Flavobacterium</taxon>
    </lineage>
</organism>
<protein>
    <recommendedName>
        <fullName evidence="3">Prevent-host-death protein</fullName>
    </recommendedName>
</protein>
<name>A0A6N8HGB8_9FLAO</name>
<evidence type="ECO:0000313" key="2">
    <source>
        <dbReference type="Proteomes" id="UP000433945"/>
    </source>
</evidence>
<evidence type="ECO:0008006" key="3">
    <source>
        <dbReference type="Google" id="ProtNLM"/>
    </source>
</evidence>
<dbReference type="EMBL" id="WOWP01000054">
    <property type="protein sequence ID" value="MUV04779.1"/>
    <property type="molecule type" value="Genomic_DNA"/>
</dbReference>
<dbReference type="Proteomes" id="UP000433945">
    <property type="component" value="Unassembled WGS sequence"/>
</dbReference>
<accession>A0A6N8HGB8</accession>
<dbReference type="AlphaFoldDB" id="A0A6N8HGB8"/>
<dbReference type="RefSeq" id="WP_157484093.1">
    <property type="nucleotide sequence ID" value="NZ_WOWP01000054.1"/>
</dbReference>
<sequence>MLFKNPKELSNSELKSGIDYLTEKEAVIKYNKARRSYKETRIAFEEVLTERMR</sequence>
<evidence type="ECO:0000313" key="1">
    <source>
        <dbReference type="EMBL" id="MUV04779.1"/>
    </source>
</evidence>
<keyword evidence="2" id="KW-1185">Reference proteome</keyword>
<gene>
    <name evidence="1" type="ORF">GN157_13765</name>
</gene>